<dbReference type="RefSeq" id="WP_234460754.1">
    <property type="nucleotide sequence ID" value="NZ_BAAAYA010000012.1"/>
</dbReference>
<evidence type="ECO:0000313" key="2">
    <source>
        <dbReference type="Proteomes" id="UP001595871"/>
    </source>
</evidence>
<name>A0ABV8N3I5_9ACTN</name>
<protein>
    <submittedName>
        <fullName evidence="1">Immunity 49 family protein</fullName>
    </submittedName>
</protein>
<organism evidence="1 2">
    <name type="scientific">Streptomyces flavovirens</name>
    <dbReference type="NCBI Taxonomy" id="52258"/>
    <lineage>
        <taxon>Bacteria</taxon>
        <taxon>Bacillati</taxon>
        <taxon>Actinomycetota</taxon>
        <taxon>Actinomycetes</taxon>
        <taxon>Kitasatosporales</taxon>
        <taxon>Streptomycetaceae</taxon>
        <taxon>Streptomyces</taxon>
    </lineage>
</organism>
<proteinExistence type="predicted"/>
<evidence type="ECO:0000313" key="1">
    <source>
        <dbReference type="EMBL" id="MFC4186999.1"/>
    </source>
</evidence>
<comment type="caution">
    <text evidence="1">The sequence shown here is derived from an EMBL/GenBank/DDBJ whole genome shotgun (WGS) entry which is preliminary data.</text>
</comment>
<dbReference type="EMBL" id="JBHSCF010000016">
    <property type="protein sequence ID" value="MFC4186999.1"/>
    <property type="molecule type" value="Genomic_DNA"/>
</dbReference>
<keyword evidence="2" id="KW-1185">Reference proteome</keyword>
<dbReference type="Proteomes" id="UP001595871">
    <property type="component" value="Unassembled WGS sequence"/>
</dbReference>
<accession>A0ABV8N3I5</accession>
<reference evidence="2" key="1">
    <citation type="journal article" date="2019" name="Int. J. Syst. Evol. Microbiol.">
        <title>The Global Catalogue of Microorganisms (GCM) 10K type strain sequencing project: providing services to taxonomists for standard genome sequencing and annotation.</title>
        <authorList>
            <consortium name="The Broad Institute Genomics Platform"/>
            <consortium name="The Broad Institute Genome Sequencing Center for Infectious Disease"/>
            <person name="Wu L."/>
            <person name="Ma J."/>
        </authorList>
    </citation>
    <scope>NUCLEOTIDE SEQUENCE [LARGE SCALE GENOMIC DNA]</scope>
    <source>
        <strain evidence="2">CCM 3243</strain>
    </source>
</reference>
<gene>
    <name evidence="1" type="ORF">ACFO3R_11505</name>
</gene>
<sequence length="83" mass="8930">MIDGLEADSTDLGDAQQTTLTLAQSHCLLDPRAAIFPTWDAWVTAMQVSSAVFAAATTTEEHVQCRISRTRTVRSRPPAPSGT</sequence>